<comment type="caution">
    <text evidence="1">The sequence shown here is derived from an EMBL/GenBank/DDBJ whole genome shotgun (WGS) entry which is preliminary data.</text>
</comment>
<proteinExistence type="predicted"/>
<dbReference type="Proteomes" id="UP000670947">
    <property type="component" value="Unassembled WGS sequence"/>
</dbReference>
<evidence type="ECO:0000313" key="2">
    <source>
        <dbReference type="Proteomes" id="UP000670947"/>
    </source>
</evidence>
<protein>
    <recommendedName>
        <fullName evidence="3">Integrase-like protein</fullName>
    </recommendedName>
</protein>
<gene>
    <name evidence="1" type="ORF">I8J29_16465</name>
</gene>
<accession>A0ABS3WBY1</accession>
<evidence type="ECO:0008006" key="3">
    <source>
        <dbReference type="Google" id="ProtNLM"/>
    </source>
</evidence>
<keyword evidence="2" id="KW-1185">Reference proteome</keyword>
<dbReference type="EMBL" id="JAGGDJ010000012">
    <property type="protein sequence ID" value="MBO7745803.1"/>
    <property type="molecule type" value="Genomic_DNA"/>
</dbReference>
<name>A0ABS3WBY1_9BACL</name>
<reference evidence="1 2" key="1">
    <citation type="submission" date="2021-03" db="EMBL/GenBank/DDBJ databases">
        <title>Paenibacillus artemisicola MWE-103 whole genome sequence.</title>
        <authorList>
            <person name="Ham Y.J."/>
        </authorList>
    </citation>
    <scope>NUCLEOTIDE SEQUENCE [LARGE SCALE GENOMIC DNA]</scope>
    <source>
        <strain evidence="1 2">MWE-103</strain>
    </source>
</reference>
<sequence>MTKQKVAEERIVDVGRLKAWMRHTTRWRRGVRTLRYTGETRNIPNMDRYVRRVEMENAILDTFSKAFEKEKDVTGLIVHSDQGSAYMSYDYLDMLPFVGAGKLFLSS</sequence>
<organism evidence="1 2">
    <name type="scientific">Paenibacillus artemisiicola</name>
    <dbReference type="NCBI Taxonomy" id="1172618"/>
    <lineage>
        <taxon>Bacteria</taxon>
        <taxon>Bacillati</taxon>
        <taxon>Bacillota</taxon>
        <taxon>Bacilli</taxon>
        <taxon>Bacillales</taxon>
        <taxon>Paenibacillaceae</taxon>
        <taxon>Paenibacillus</taxon>
    </lineage>
</organism>
<dbReference type="RefSeq" id="WP_208848631.1">
    <property type="nucleotide sequence ID" value="NZ_JAGGDJ010000012.1"/>
</dbReference>
<evidence type="ECO:0000313" key="1">
    <source>
        <dbReference type="EMBL" id="MBO7745803.1"/>
    </source>
</evidence>